<dbReference type="AlphaFoldDB" id="A0A067BVN9"/>
<evidence type="ECO:0000256" key="5">
    <source>
        <dbReference type="ARBA" id="ARBA00022989"/>
    </source>
</evidence>
<dbReference type="Pfam" id="PF02690">
    <property type="entry name" value="Na_Pi_cotrans"/>
    <property type="match status" value="2"/>
</dbReference>
<sequence length="482" mass="50423">MTTTTTPKDSEPYASLTEAPPVARSSRLLFGVFHSCAALAALYCFLFAIKLLGDSLSLLFGCNTKAAFGFADNAIVGLMVGMVFTAVLQSSSTVTSITVALVGAGGLSVRQSVPITMGANIGTCLTSTIVAFAQVGDRAQFELALAAGTIHDFYNICTVLVLFPVEMLLHPLEHLAIAMTGGDAGTFFSSPIDAVIHPLYKQLLAVDKKTIEGVTAGTIACNDASFLKGGVFYAAYIDGALSSAAIGGICLGIGLVLLIGSLLVLVKTLQALLRGSAQAIIQRVLNWNGYLNIGIGALITFCVQSSSIVTSTLTPMAGLGVISLEQMYPLVIGANLGTTVTALLASLVTGSPDAVAVALTHFWFNVFGMLLFYPLPIMRTPIFAAARALGYASARFPLVAAYFLGGLFVLVPAIALGLTFLYNGSLGMVVAAIGLSVLLVVSGASGVYWYVRKDGRARWLAFLDEKSKLQDEKLARQTSDDV</sequence>
<dbReference type="GeneID" id="24134726"/>
<organism evidence="8 9">
    <name type="scientific">Saprolegnia parasitica (strain CBS 223.65)</name>
    <dbReference type="NCBI Taxonomy" id="695850"/>
    <lineage>
        <taxon>Eukaryota</taxon>
        <taxon>Sar</taxon>
        <taxon>Stramenopiles</taxon>
        <taxon>Oomycota</taxon>
        <taxon>Saprolegniomycetes</taxon>
        <taxon>Saprolegniales</taxon>
        <taxon>Saprolegniaceae</taxon>
        <taxon>Saprolegnia</taxon>
    </lineage>
</organism>
<comment type="similarity">
    <text evidence="2">Belongs to the SLC34A transporter family.</text>
</comment>
<dbReference type="Proteomes" id="UP000030745">
    <property type="component" value="Unassembled WGS sequence"/>
</dbReference>
<evidence type="ECO:0000256" key="3">
    <source>
        <dbReference type="ARBA" id="ARBA00022475"/>
    </source>
</evidence>
<keyword evidence="3" id="KW-1003">Cell membrane</keyword>
<dbReference type="PANTHER" id="PTHR10010:SF46">
    <property type="entry name" value="SODIUM-DEPENDENT PHOSPHATE TRANSPORT PROTEIN 2B"/>
    <property type="match status" value="1"/>
</dbReference>
<proteinExistence type="inferred from homology"/>
<evidence type="ECO:0000313" key="8">
    <source>
        <dbReference type="EMBL" id="KDO22333.1"/>
    </source>
</evidence>
<dbReference type="GO" id="GO:0005436">
    <property type="term" value="F:sodium:phosphate symporter activity"/>
    <property type="evidence" value="ECO:0007669"/>
    <property type="project" value="InterPro"/>
</dbReference>
<dbReference type="STRING" id="695850.A0A067BVN9"/>
<dbReference type="EMBL" id="KK583270">
    <property type="protein sequence ID" value="KDO22333.1"/>
    <property type="molecule type" value="Genomic_DNA"/>
</dbReference>
<feature type="transmembrane region" description="Helical" evidence="7">
    <location>
        <begin position="428"/>
        <end position="451"/>
    </location>
</feature>
<dbReference type="PANTHER" id="PTHR10010">
    <property type="entry name" value="SOLUTE CARRIER FAMILY 34 SODIUM PHOSPHATE , MEMBER 2-RELATED"/>
    <property type="match status" value="1"/>
</dbReference>
<evidence type="ECO:0000256" key="1">
    <source>
        <dbReference type="ARBA" id="ARBA00004651"/>
    </source>
</evidence>
<feature type="transmembrane region" description="Helical" evidence="7">
    <location>
        <begin position="28"/>
        <end position="49"/>
    </location>
</feature>
<evidence type="ECO:0000256" key="6">
    <source>
        <dbReference type="ARBA" id="ARBA00023136"/>
    </source>
</evidence>
<dbReference type="GO" id="GO:0044341">
    <property type="term" value="P:sodium-dependent phosphate transport"/>
    <property type="evidence" value="ECO:0007669"/>
    <property type="project" value="InterPro"/>
</dbReference>
<dbReference type="GO" id="GO:0005886">
    <property type="term" value="C:plasma membrane"/>
    <property type="evidence" value="ECO:0007669"/>
    <property type="project" value="UniProtKB-SubCell"/>
</dbReference>
<feature type="transmembrane region" description="Helical" evidence="7">
    <location>
        <begin position="293"/>
        <end position="315"/>
    </location>
</feature>
<dbReference type="VEuPathDB" id="FungiDB:SPRG_12794"/>
<protein>
    <recommendedName>
        <fullName evidence="10">Sodium-dependent phosphate transporter</fullName>
    </recommendedName>
</protein>
<evidence type="ECO:0000256" key="2">
    <source>
        <dbReference type="ARBA" id="ARBA00005808"/>
    </source>
</evidence>
<feature type="transmembrane region" description="Helical" evidence="7">
    <location>
        <begin position="354"/>
        <end position="375"/>
    </location>
</feature>
<keyword evidence="9" id="KW-1185">Reference proteome</keyword>
<dbReference type="RefSeq" id="XP_012206967.1">
    <property type="nucleotide sequence ID" value="XM_012351577.1"/>
</dbReference>
<dbReference type="NCBIfam" id="NF037997">
    <property type="entry name" value="Na_Pi_symport"/>
    <property type="match status" value="2"/>
</dbReference>
<feature type="transmembrane region" description="Helical" evidence="7">
    <location>
        <begin position="69"/>
        <end position="88"/>
    </location>
</feature>
<evidence type="ECO:0000313" key="9">
    <source>
        <dbReference type="Proteomes" id="UP000030745"/>
    </source>
</evidence>
<gene>
    <name evidence="8" type="ORF">SPRG_12794</name>
</gene>
<keyword evidence="6 7" id="KW-0472">Membrane</keyword>
<keyword evidence="4 7" id="KW-0812">Transmembrane</keyword>
<evidence type="ECO:0000256" key="4">
    <source>
        <dbReference type="ARBA" id="ARBA00022692"/>
    </source>
</evidence>
<reference evidence="8 9" key="1">
    <citation type="journal article" date="2013" name="PLoS Genet.">
        <title>Distinctive expansion of potential virulence genes in the genome of the oomycete fish pathogen Saprolegnia parasitica.</title>
        <authorList>
            <person name="Jiang R.H."/>
            <person name="de Bruijn I."/>
            <person name="Haas B.J."/>
            <person name="Belmonte R."/>
            <person name="Lobach L."/>
            <person name="Christie J."/>
            <person name="van den Ackerveken G."/>
            <person name="Bottin A."/>
            <person name="Bulone V."/>
            <person name="Diaz-Moreno S.M."/>
            <person name="Dumas B."/>
            <person name="Fan L."/>
            <person name="Gaulin E."/>
            <person name="Govers F."/>
            <person name="Grenville-Briggs L.J."/>
            <person name="Horner N.R."/>
            <person name="Levin J.Z."/>
            <person name="Mammella M."/>
            <person name="Meijer H.J."/>
            <person name="Morris P."/>
            <person name="Nusbaum C."/>
            <person name="Oome S."/>
            <person name="Phillips A.J."/>
            <person name="van Rooyen D."/>
            <person name="Rzeszutek E."/>
            <person name="Saraiva M."/>
            <person name="Secombes C.J."/>
            <person name="Seidl M.F."/>
            <person name="Snel B."/>
            <person name="Stassen J.H."/>
            <person name="Sykes S."/>
            <person name="Tripathy S."/>
            <person name="van den Berg H."/>
            <person name="Vega-Arreguin J.C."/>
            <person name="Wawra S."/>
            <person name="Young S.K."/>
            <person name="Zeng Q."/>
            <person name="Dieguez-Uribeondo J."/>
            <person name="Russ C."/>
            <person name="Tyler B.M."/>
            <person name="van West P."/>
        </authorList>
    </citation>
    <scope>NUCLEOTIDE SEQUENCE [LARGE SCALE GENOMIC DNA]</scope>
    <source>
        <strain evidence="8 9">CBS 223.65</strain>
    </source>
</reference>
<accession>A0A067BVN9</accession>
<comment type="subcellular location">
    <subcellularLocation>
        <location evidence="1">Cell membrane</location>
        <topology evidence="1">Multi-pass membrane protein</topology>
    </subcellularLocation>
</comment>
<evidence type="ECO:0008006" key="10">
    <source>
        <dbReference type="Google" id="ProtNLM"/>
    </source>
</evidence>
<keyword evidence="5 7" id="KW-1133">Transmembrane helix</keyword>
<dbReference type="KEGG" id="spar:SPRG_12794"/>
<dbReference type="OMA" id="KQWCQTT"/>
<name>A0A067BVN9_SAPPC</name>
<feature type="transmembrane region" description="Helical" evidence="7">
    <location>
        <begin position="396"/>
        <end position="422"/>
    </location>
</feature>
<evidence type="ECO:0000256" key="7">
    <source>
        <dbReference type="SAM" id="Phobius"/>
    </source>
</evidence>
<dbReference type="InterPro" id="IPR003841">
    <property type="entry name" value="Na/Pi_transpt"/>
</dbReference>
<feature type="transmembrane region" description="Helical" evidence="7">
    <location>
        <begin position="244"/>
        <end position="266"/>
    </location>
</feature>
<dbReference type="OrthoDB" id="76259at2759"/>